<evidence type="ECO:0000256" key="1">
    <source>
        <dbReference type="SAM" id="MobiDB-lite"/>
    </source>
</evidence>
<dbReference type="Proteomes" id="UP000612055">
    <property type="component" value="Unassembled WGS sequence"/>
</dbReference>
<evidence type="ECO:0000313" key="3">
    <source>
        <dbReference type="Proteomes" id="UP000612055"/>
    </source>
</evidence>
<keyword evidence="3" id="KW-1185">Reference proteome</keyword>
<comment type="caution">
    <text evidence="2">The sequence shown here is derived from an EMBL/GenBank/DDBJ whole genome shotgun (WGS) entry which is preliminary data.</text>
</comment>
<accession>A0A835YF53</accession>
<dbReference type="AlphaFoldDB" id="A0A835YF53"/>
<protein>
    <submittedName>
        <fullName evidence="2">Uncharacterized protein</fullName>
    </submittedName>
</protein>
<reference evidence="2" key="1">
    <citation type="journal article" date="2020" name="bioRxiv">
        <title>Comparative genomics of Chlamydomonas.</title>
        <authorList>
            <person name="Craig R.J."/>
            <person name="Hasan A.R."/>
            <person name="Ness R.W."/>
            <person name="Keightley P.D."/>
        </authorList>
    </citation>
    <scope>NUCLEOTIDE SEQUENCE</scope>
    <source>
        <strain evidence="2">CCAP 11/70</strain>
    </source>
</reference>
<feature type="region of interest" description="Disordered" evidence="1">
    <location>
        <begin position="236"/>
        <end position="261"/>
    </location>
</feature>
<organism evidence="2 3">
    <name type="scientific">Edaphochlamys debaryana</name>
    <dbReference type="NCBI Taxonomy" id="47281"/>
    <lineage>
        <taxon>Eukaryota</taxon>
        <taxon>Viridiplantae</taxon>
        <taxon>Chlorophyta</taxon>
        <taxon>core chlorophytes</taxon>
        <taxon>Chlorophyceae</taxon>
        <taxon>CS clade</taxon>
        <taxon>Chlamydomonadales</taxon>
        <taxon>Chlamydomonadales incertae sedis</taxon>
        <taxon>Edaphochlamys</taxon>
    </lineage>
</organism>
<dbReference type="EMBL" id="JAEHOE010000018">
    <property type="protein sequence ID" value="KAG2496474.1"/>
    <property type="molecule type" value="Genomic_DNA"/>
</dbReference>
<sequence>MAAGRSIEATRVLTSAMTATNVLDRVYASEQLPSDAARQARIDAWRNAIKNMLDFFYQKSAECDSSSPAAVRQGGAERSLAWLSAMDEAGAAGWLLKALTSLAGNAAVACDLSPGPLQRPRPMPSAASLTCLTAAVAKPGSAQRAFRAEAEHLGLNPLRSAAESCARLTQCGSQYAKFFAQLGTAHVRAATATGDAPPSVDWQLPAPARQLLGALAGSGLLPALAEAVLQCPAPETPAAERAGRGRGTAGQTRAGTTQDDDPLESARVKCIAAGALELSLAVRCCVEAEQTLTARGAEVDVSSALAAQLADPRVTALGLALLDRLAVHSGLEPEGVGAAGGGWWLPRLEAGAGRVLGMAVETESDGDLEIMHCHWLHASLQAWRSSEDGTTLRPPPAAPGMPSPVELARLAARAAEAVCRMYRGQGLRGAYTRPEWLLTGIPPSIAALSPCPEDVAPETVPLWLEASAWALALSVEAVAAGLEGRGGPEEGDEGVEPLTIAAAGYRFTLERMDVFTLDRLQRLSPAARADAVSRLRRAGLAASLDYALRLSCLVADRAAASNGEPAVAGRVAAELRRAVASYARVLHGLPFACVPPAAAEAPAPGPGCWPQAAAPDCGNASGLLMTLGKRGIVLATRLEALEHSQGPPAEQQRAALLEEAHALLPSLSEGVDMLSKQLAALQGGGGGARPGAEAALAKDALSFLLRAGARLAAVAAAGLAHEAPPAAAHEGPATTVPWSRQNFFRALPRQLQSLREAALGLDRLGGGAGRLLACQPHRLLAATCKLLASPQPGPREDVSDLVAGIPGVLAALGASAELSGRVRWWLLAPSETAPGATAPAGEETEEGRCKAAAVNGAAAGAEAGAPPVPAEERGCLEGPLRACLVPLARQLSRPHAGCVLALLHTAQHASSEDCLETARALSAWLKAGTVTALLPALPDGTPVLDLVAQHAQQPSDAGALAVEAAALLQAPLPLALTPPPEALALPRLRVCGFPGCGSFGGACEAALPPMQCGGPATHAVRRLSPRALLLR</sequence>
<gene>
    <name evidence="2" type="ORF">HYH03_005300</name>
</gene>
<proteinExistence type="predicted"/>
<evidence type="ECO:0000313" key="2">
    <source>
        <dbReference type="EMBL" id="KAG2496474.1"/>
    </source>
</evidence>
<name>A0A835YF53_9CHLO</name>